<evidence type="ECO:0000256" key="1">
    <source>
        <dbReference type="ARBA" id="ARBA00008434"/>
    </source>
</evidence>
<accession>A0A8S1LBY2</accession>
<dbReference type="PANTHER" id="PTHR11885:SF6">
    <property type="entry name" value="SMALL RIBOSOMAL SUBUNIT PROTEIN US15"/>
    <property type="match status" value="1"/>
</dbReference>
<dbReference type="HAMAP" id="MF_01343_A">
    <property type="entry name" value="Ribosomal_uS15_A"/>
    <property type="match status" value="1"/>
</dbReference>
<dbReference type="Gene3D" id="1.10.287.10">
    <property type="entry name" value="S15/NS1, RNA-binding"/>
    <property type="match status" value="1"/>
</dbReference>
<dbReference type="InterPro" id="IPR023029">
    <property type="entry name" value="Ribosomal_uS15_arc_euk"/>
</dbReference>
<dbReference type="EMBL" id="CAJJDM010000034">
    <property type="protein sequence ID" value="CAD8063785.1"/>
    <property type="molecule type" value="Genomic_DNA"/>
</dbReference>
<evidence type="ECO:0000256" key="3">
    <source>
        <dbReference type="ARBA" id="ARBA00023274"/>
    </source>
</evidence>
<evidence type="ECO:0000313" key="7">
    <source>
        <dbReference type="EMBL" id="CAD8063785.1"/>
    </source>
</evidence>
<dbReference type="FunFam" id="4.10.860.130:FF:000001">
    <property type="entry name" value="40S ribosomal protein S13"/>
    <property type="match status" value="1"/>
</dbReference>
<dbReference type="GO" id="GO:0003735">
    <property type="term" value="F:structural constituent of ribosome"/>
    <property type="evidence" value="ECO:0007669"/>
    <property type="project" value="InterPro"/>
</dbReference>
<dbReference type="SMART" id="SM01387">
    <property type="entry name" value="Ribosomal_S15"/>
    <property type="match status" value="1"/>
</dbReference>
<organism evidence="7 8">
    <name type="scientific">Paramecium primaurelia</name>
    <dbReference type="NCBI Taxonomy" id="5886"/>
    <lineage>
        <taxon>Eukaryota</taxon>
        <taxon>Sar</taxon>
        <taxon>Alveolata</taxon>
        <taxon>Ciliophora</taxon>
        <taxon>Intramacronucleata</taxon>
        <taxon>Oligohymenophorea</taxon>
        <taxon>Peniculida</taxon>
        <taxon>Parameciidae</taxon>
        <taxon>Paramecium</taxon>
    </lineage>
</organism>
<dbReference type="SUPFAM" id="SSF47060">
    <property type="entry name" value="S15/NS1 RNA-binding domain"/>
    <property type="match status" value="1"/>
</dbReference>
<evidence type="ECO:0000313" key="8">
    <source>
        <dbReference type="Proteomes" id="UP000688137"/>
    </source>
</evidence>
<dbReference type="CDD" id="cd00353">
    <property type="entry name" value="Ribosomal_S15p_S13e"/>
    <property type="match status" value="1"/>
</dbReference>
<dbReference type="SMART" id="SM01386">
    <property type="entry name" value="Ribosomal_S13_N"/>
    <property type="match status" value="1"/>
</dbReference>
<dbReference type="InterPro" id="IPR000589">
    <property type="entry name" value="Ribosomal_uS15"/>
</dbReference>
<dbReference type="GO" id="GO:0070181">
    <property type="term" value="F:small ribosomal subunit rRNA binding"/>
    <property type="evidence" value="ECO:0007669"/>
    <property type="project" value="TreeGrafter"/>
</dbReference>
<dbReference type="FunFam" id="1.10.287.10:FF:000003">
    <property type="entry name" value="40S ribosomal protein S13"/>
    <property type="match status" value="1"/>
</dbReference>
<dbReference type="InterPro" id="IPR009068">
    <property type="entry name" value="uS15_NS1_RNA-bd_sf"/>
</dbReference>
<evidence type="ECO:0000256" key="4">
    <source>
        <dbReference type="RuleBase" id="RU003919"/>
    </source>
</evidence>
<comment type="similarity">
    <text evidence="1 4">Belongs to the universal ribosomal protein uS15 family.</text>
</comment>
<dbReference type="InterPro" id="IPR012606">
    <property type="entry name" value="Ribosomal_uS15_N"/>
</dbReference>
<dbReference type="Pfam" id="PF08069">
    <property type="entry name" value="Ribosomal_S13_N"/>
    <property type="match status" value="1"/>
</dbReference>
<comment type="caution">
    <text evidence="7">The sequence shown here is derived from an EMBL/GenBank/DDBJ whole genome shotgun (WGS) entry which is preliminary data.</text>
</comment>
<feature type="domain" description="Small ribosomal subunit protein uS15 N-terminal" evidence="5">
    <location>
        <begin position="1"/>
        <end position="62"/>
    </location>
</feature>
<dbReference type="Gene3D" id="4.10.860.130">
    <property type="match status" value="1"/>
</dbReference>
<dbReference type="PROSITE" id="PS00362">
    <property type="entry name" value="RIBOSOMAL_S15"/>
    <property type="match status" value="1"/>
</dbReference>
<evidence type="ECO:0000259" key="5">
    <source>
        <dbReference type="SMART" id="SM01386"/>
    </source>
</evidence>
<dbReference type="EMBL" id="CAJJDM010000022">
    <property type="protein sequence ID" value="CAD8056138.1"/>
    <property type="molecule type" value="Genomic_DNA"/>
</dbReference>
<dbReference type="NCBIfam" id="NF006331">
    <property type="entry name" value="PRK08561.1"/>
    <property type="match status" value="1"/>
</dbReference>
<dbReference type="GO" id="GO:0005730">
    <property type="term" value="C:nucleolus"/>
    <property type="evidence" value="ECO:0007669"/>
    <property type="project" value="TreeGrafter"/>
</dbReference>
<evidence type="ECO:0000313" key="6">
    <source>
        <dbReference type="EMBL" id="CAD8056138.1"/>
    </source>
</evidence>
<evidence type="ECO:0000256" key="2">
    <source>
        <dbReference type="ARBA" id="ARBA00022980"/>
    </source>
</evidence>
<dbReference type="GO" id="GO:0006412">
    <property type="term" value="P:translation"/>
    <property type="evidence" value="ECO:0007669"/>
    <property type="project" value="InterPro"/>
</dbReference>
<dbReference type="Pfam" id="PF00312">
    <property type="entry name" value="Ribosomal_S15"/>
    <property type="match status" value="1"/>
</dbReference>
<protein>
    <recommendedName>
        <fullName evidence="5">Small ribosomal subunit protein uS15 N-terminal domain-containing protein</fullName>
    </recommendedName>
</protein>
<reference evidence="7" key="1">
    <citation type="submission" date="2021-01" db="EMBL/GenBank/DDBJ databases">
        <authorList>
            <consortium name="Genoscope - CEA"/>
            <person name="William W."/>
        </authorList>
    </citation>
    <scope>NUCLEOTIDE SEQUENCE</scope>
</reference>
<dbReference type="PANTHER" id="PTHR11885">
    <property type="entry name" value="RIBOSOMAL PROTEIN S15P/S13E"/>
    <property type="match status" value="1"/>
</dbReference>
<proteinExistence type="inferred from homology"/>
<dbReference type="AlphaFoldDB" id="A0A8S1LBY2"/>
<dbReference type="OMA" id="MHTRRKG"/>
<dbReference type="GO" id="GO:0022627">
    <property type="term" value="C:cytosolic small ribosomal subunit"/>
    <property type="evidence" value="ECO:0007669"/>
    <property type="project" value="TreeGrafter"/>
</dbReference>
<gene>
    <name evidence="6" type="ORF">PPRIM_AZ9-3.1.T0240161</name>
    <name evidence="7" type="ORF">PPRIM_AZ9-3.1.T0350139</name>
</gene>
<keyword evidence="3 4" id="KW-0687">Ribonucleoprotein</keyword>
<name>A0A8S1LBY2_PARPR</name>
<sequence>MGRMQAKGKGKGISGSALPYKRKAPKWLTLSSKSILDQIVNLAKKGLNASQIGVYLRDQQGIPQTRFLTGQKILRILKKRGCAPKIPEDLYALIKKAVQIRKHLEKNRGDVTSKFRLILVESRIHRLSRYYRRTQKLPSNWKYVSKTASALIGQ</sequence>
<keyword evidence="8" id="KW-1185">Reference proteome</keyword>
<dbReference type="Proteomes" id="UP000688137">
    <property type="component" value="Unassembled WGS sequence"/>
</dbReference>
<keyword evidence="2 4" id="KW-0689">Ribosomal protein</keyword>